<dbReference type="Gramene" id="mRNA:HanXRQr2_Chr10g0420421">
    <property type="protein sequence ID" value="mRNA:HanXRQr2_Chr10g0420421"/>
    <property type="gene ID" value="HanXRQr2_Chr10g0420421"/>
</dbReference>
<gene>
    <name evidence="3" type="ORF">HannXRQ_Chr10g0279591</name>
    <name evidence="2" type="ORF">HanXRQr2_Chr10g0420421</name>
</gene>
<feature type="transmembrane region" description="Helical" evidence="1">
    <location>
        <begin position="21"/>
        <end position="43"/>
    </location>
</feature>
<reference evidence="3" key="2">
    <citation type="submission" date="2017-02" db="EMBL/GenBank/DDBJ databases">
        <title>Sunflower complete genome.</title>
        <authorList>
            <person name="Langlade N."/>
            <person name="Munos S."/>
        </authorList>
    </citation>
    <scope>NUCLEOTIDE SEQUENCE [LARGE SCALE GENOMIC DNA]</scope>
    <source>
        <tissue evidence="3">Leaves</tissue>
    </source>
</reference>
<dbReference type="EMBL" id="MNCJ02000325">
    <property type="protein sequence ID" value="KAF5784735.1"/>
    <property type="molecule type" value="Genomic_DNA"/>
</dbReference>
<evidence type="ECO:0000313" key="4">
    <source>
        <dbReference type="Proteomes" id="UP000215914"/>
    </source>
</evidence>
<keyword evidence="4" id="KW-1185">Reference proteome</keyword>
<keyword evidence="1" id="KW-0472">Membrane</keyword>
<organism evidence="3 4">
    <name type="scientific">Helianthus annuus</name>
    <name type="common">Common sunflower</name>
    <dbReference type="NCBI Taxonomy" id="4232"/>
    <lineage>
        <taxon>Eukaryota</taxon>
        <taxon>Viridiplantae</taxon>
        <taxon>Streptophyta</taxon>
        <taxon>Embryophyta</taxon>
        <taxon>Tracheophyta</taxon>
        <taxon>Spermatophyta</taxon>
        <taxon>Magnoliopsida</taxon>
        <taxon>eudicotyledons</taxon>
        <taxon>Gunneridae</taxon>
        <taxon>Pentapetalae</taxon>
        <taxon>asterids</taxon>
        <taxon>campanulids</taxon>
        <taxon>Asterales</taxon>
        <taxon>Asteraceae</taxon>
        <taxon>Asteroideae</taxon>
        <taxon>Heliantheae alliance</taxon>
        <taxon>Heliantheae</taxon>
        <taxon>Helianthus</taxon>
    </lineage>
</organism>
<dbReference type="AlphaFoldDB" id="A0A251TI82"/>
<keyword evidence="1" id="KW-1133">Transmembrane helix</keyword>
<dbReference type="Gene3D" id="3.40.50.1820">
    <property type="entry name" value="alpha/beta hydrolase"/>
    <property type="match status" value="1"/>
</dbReference>
<dbReference type="STRING" id="4232.A0A251TI82"/>
<dbReference type="Proteomes" id="UP000215914">
    <property type="component" value="Chromosome 10"/>
</dbReference>
<feature type="transmembrane region" description="Helical" evidence="1">
    <location>
        <begin position="49"/>
        <end position="72"/>
    </location>
</feature>
<dbReference type="GO" id="GO:0016787">
    <property type="term" value="F:hydrolase activity"/>
    <property type="evidence" value="ECO:0007669"/>
    <property type="project" value="UniProtKB-KW"/>
</dbReference>
<dbReference type="PANTHER" id="PTHR17630:SF97">
    <property type="entry name" value="ENDO-1,31,4-BETA-D-GLUCANASE-LIKE"/>
    <property type="match status" value="1"/>
</dbReference>
<name>A0A251TI82_HELAN</name>
<dbReference type="EMBL" id="CM007899">
    <property type="protein sequence ID" value="OTG09721.1"/>
    <property type="molecule type" value="Genomic_DNA"/>
</dbReference>
<reference evidence="2" key="3">
    <citation type="submission" date="2020-06" db="EMBL/GenBank/DDBJ databases">
        <title>Helianthus annuus Genome sequencing and assembly Release 2.</title>
        <authorList>
            <person name="Gouzy J."/>
            <person name="Langlade N."/>
            <person name="Munos S."/>
        </authorList>
    </citation>
    <scope>NUCLEOTIDE SEQUENCE</scope>
    <source>
        <tissue evidence="2">Leaves</tissue>
    </source>
</reference>
<reference evidence="2 4" key="1">
    <citation type="journal article" date="2017" name="Nature">
        <title>The sunflower genome provides insights into oil metabolism, flowering and Asterid evolution.</title>
        <authorList>
            <person name="Badouin H."/>
            <person name="Gouzy J."/>
            <person name="Grassa C.J."/>
            <person name="Murat F."/>
            <person name="Staton S.E."/>
            <person name="Cottret L."/>
            <person name="Lelandais-Briere C."/>
            <person name="Owens G.L."/>
            <person name="Carrere S."/>
            <person name="Mayjonade B."/>
            <person name="Legrand L."/>
            <person name="Gill N."/>
            <person name="Kane N.C."/>
            <person name="Bowers J.E."/>
            <person name="Hubner S."/>
            <person name="Bellec A."/>
            <person name="Berard A."/>
            <person name="Berges H."/>
            <person name="Blanchet N."/>
            <person name="Boniface M.C."/>
            <person name="Brunel D."/>
            <person name="Catrice O."/>
            <person name="Chaidir N."/>
            <person name="Claudel C."/>
            <person name="Donnadieu C."/>
            <person name="Faraut T."/>
            <person name="Fievet G."/>
            <person name="Helmstetter N."/>
            <person name="King M."/>
            <person name="Knapp S.J."/>
            <person name="Lai Z."/>
            <person name="Le Paslier M.C."/>
            <person name="Lippi Y."/>
            <person name="Lorenzon L."/>
            <person name="Mandel J.R."/>
            <person name="Marage G."/>
            <person name="Marchand G."/>
            <person name="Marquand E."/>
            <person name="Bret-Mestries E."/>
            <person name="Morien E."/>
            <person name="Nambeesan S."/>
            <person name="Nguyen T."/>
            <person name="Pegot-Espagnet P."/>
            <person name="Pouilly N."/>
            <person name="Raftis F."/>
            <person name="Sallet E."/>
            <person name="Schiex T."/>
            <person name="Thomas J."/>
            <person name="Vandecasteele C."/>
            <person name="Vares D."/>
            <person name="Vear F."/>
            <person name="Vautrin S."/>
            <person name="Crespi M."/>
            <person name="Mangin B."/>
            <person name="Burke J.M."/>
            <person name="Salse J."/>
            <person name="Munos S."/>
            <person name="Vincourt P."/>
            <person name="Rieseberg L.H."/>
            <person name="Langlade N.B."/>
        </authorList>
    </citation>
    <scope>NUCLEOTIDE SEQUENCE [LARGE SCALE GENOMIC DNA]</scope>
    <source>
        <strain evidence="4">cv. SF193</strain>
        <tissue evidence="2">Leaves</tissue>
    </source>
</reference>
<keyword evidence="1" id="KW-0812">Transmembrane</keyword>
<dbReference type="PANTHER" id="PTHR17630">
    <property type="entry name" value="DIENELACTONE HYDROLASE"/>
    <property type="match status" value="1"/>
</dbReference>
<sequence>MNQHEKGTQTKAAFIYRECPVIYLIYSFTFFHGRLFSIVYVQFKKKHYFVIIMFILMFNLCLCFGIIMFIVLNMVIMQFTDKAAAAGYYVVVPDFFHGDWRPVDFYNQDRRLAKKHAPEQAIEFAKPIIQALKEKGVKVPTGILGAKIDKMSPPELVKEFEVALVANEVIFLANEC</sequence>
<evidence type="ECO:0000313" key="3">
    <source>
        <dbReference type="EMBL" id="OTG09721.1"/>
    </source>
</evidence>
<keyword evidence="3" id="KW-0378">Hydrolase</keyword>
<dbReference type="InParanoid" id="A0A251TI82"/>
<dbReference type="InterPro" id="IPR029058">
    <property type="entry name" value="AB_hydrolase_fold"/>
</dbReference>
<protein>
    <submittedName>
        <fullName evidence="2 3">Alpha/Beta hydrolase</fullName>
    </submittedName>
</protein>
<proteinExistence type="predicted"/>
<accession>A0A251TI82</accession>
<evidence type="ECO:0000256" key="1">
    <source>
        <dbReference type="SAM" id="Phobius"/>
    </source>
</evidence>
<evidence type="ECO:0000313" key="2">
    <source>
        <dbReference type="EMBL" id="KAF5784735.1"/>
    </source>
</evidence>